<gene>
    <name evidence="1" type="ORF">AVDCRST_MAG93-9442</name>
</gene>
<accession>A0A6J4NF62</accession>
<proteinExistence type="predicted"/>
<protein>
    <recommendedName>
        <fullName evidence="2">Inositol monophosphatase</fullName>
    </recommendedName>
</protein>
<evidence type="ECO:0008006" key="2">
    <source>
        <dbReference type="Google" id="ProtNLM"/>
    </source>
</evidence>
<name>A0A6J4NF62_9CHLR</name>
<organism evidence="1">
    <name type="scientific">uncultured Chloroflexia bacterium</name>
    <dbReference type="NCBI Taxonomy" id="1672391"/>
    <lineage>
        <taxon>Bacteria</taxon>
        <taxon>Bacillati</taxon>
        <taxon>Chloroflexota</taxon>
        <taxon>Chloroflexia</taxon>
        <taxon>environmental samples</taxon>
    </lineage>
</organism>
<reference evidence="1" key="1">
    <citation type="submission" date="2020-02" db="EMBL/GenBank/DDBJ databases">
        <authorList>
            <person name="Meier V. D."/>
        </authorList>
    </citation>
    <scope>NUCLEOTIDE SEQUENCE</scope>
    <source>
        <strain evidence="1">AVDCRST_MAG93</strain>
    </source>
</reference>
<feature type="non-terminal residue" evidence="1">
    <location>
        <position position="1"/>
    </location>
</feature>
<evidence type="ECO:0000313" key="1">
    <source>
        <dbReference type="EMBL" id="CAA9385717.1"/>
    </source>
</evidence>
<dbReference type="EMBL" id="CADCTR010003173">
    <property type="protein sequence ID" value="CAA9385717.1"/>
    <property type="molecule type" value="Genomic_DNA"/>
</dbReference>
<sequence>EAFAQIALEWPCLLVAEGLGPTGQVVLPEGNTVEQAEICVIVDPIDGTRGIMYQKRPAWILTGVAPFNGTLPTLADIEIAVQTEIPLVKQHLSDALWVVAGEPVGGERYNRISGETQPLHPTPSRESTIARGYGGLARFFPGLRGELAAIDDQIVERLLGPVQAGQALAFEDQYISTGGQLYELLMGHDRWIADLRPTVEPILRKRGLSLGLCCHPYDLCTERIARDAGVVVTDEHGQQLAAPLDVTTDVAWIGYANATIGKQVEPVLRATLVERGLWSEEGAAHVDP</sequence>
<dbReference type="AlphaFoldDB" id="A0A6J4NF62"/>
<dbReference type="SUPFAM" id="SSF56655">
    <property type="entry name" value="Carbohydrate phosphatase"/>
    <property type="match status" value="2"/>
</dbReference>